<dbReference type="GeneID" id="39876795"/>
<keyword evidence="5" id="KW-1185">Reference proteome</keyword>
<feature type="coiled-coil region" evidence="1">
    <location>
        <begin position="319"/>
        <end position="346"/>
    </location>
</feature>
<dbReference type="PANTHER" id="PTHR45615">
    <property type="entry name" value="MYOSIN HEAVY CHAIN, NON-MUSCLE"/>
    <property type="match status" value="1"/>
</dbReference>
<proteinExistence type="predicted"/>
<keyword evidence="3" id="KW-1133">Transmembrane helix</keyword>
<name>A0A2H6KJ54_9APIC</name>
<sequence>MVSLAELSGKLGQFIGPEKAVTTAIKDCIDAIINSNEDFKSLKKSPSPPAQPSTAVSAELINEKMLDEKIEHYNNLKTSLESKKTDKNPPLSSEDSRLLSSHQSKLQSLEKLNELNDSLNSLSNNNDDACKNLLDNLCTGLEKFLGYHDGNYTGEGIVYSDLDRLCDGVMAFLHGVFETVKDDENITTYDKDVLKIGTVISSLDTSVGKGREAFVTAVRQVDKATGAVTAELGENNNEYYKSVQDQLGATLQVQLTRWTDTVEKIQKEVQRIETDHVKPLDNSLKSQITHEINVIHKSVKMLRDSAEVPGLRQQVVAVETELDKQKKQLQERIKSENEKLQKILFAQFANILMKIGDLNNEKKEHVMSLRGVIEIAKKKVHSELSETIGTTRINVSEKFESIKTSLMRLDPKGGDGINSLLRRDVMGIRRDLISINDDIHGCVKSLGEWIEEATRVLDDAINSALFIMEKKPGEENMFSVKRNALALKAKGEELYWHYDWAKRRVTELVREVQTKIGALYGAVNGGQGSGDNNKISEVLKKIKQDVDGIKGQNGGTDGNGLDGIKHKVHEYAQTFATNGVKNAFEEKVQGWVDGILKNEVKGAIGWYVSANKSNGTLREKYAYKDGSAKYEELNKKIAEHVVTKFNGMIPVVGGAVTSKIATVVSSPNEAIKIHVEAVRYACNQLVGAIAGTIAASTMATAIGEEVWKVNDGARLDKSYLQSAIEDIKKTLADRAREVGNGFAWFIDNDKEDLTNKVDAVSKITDDLEKRLNAATQASGGSNHAQAVDDAITKIDTEVAAAFDNNVKNIYVKSPPVPVPTVGKEDKGVLHQSYEDITDNLEQLTEEFSKTGNAVKDELMKLKNKNIAVLLRQIKELIESVRYNNVNGVTAEVQGALAQIHELEAVPGQVEEKRKEVEKIMDKLKSGIENEIHLIEAAVNNADSALTYAIEALKNAHTTAYDICKQAVDQLSANLKDAVNLAFYKVTNAVQEMFVEQHKADLDALKKLVEDAKNKIGDIISLDSMTGLKGLIREMKAQLEGRSLIHIQSPVEFTGTASDLKTFLDALLKYVEGQLKTVVPPQPPTRRQPPASTPDDGKVNRHLPPRSSRSNLEYHGPTLKSNTQSSQVSVLATTLEHLWYLLNDSRRFDIRFEHHLTKVKDALGRLNPKTFSGFNNPVLLDVVRNSVAPLVAELGRAYMNSYESAHPIEWERDTVNAERCSKVCLTILFSLHNSLRTLRRNCKYGWDTHQINTSTALGTFMADQGYEVSEKGKQNGHLRNKTEFKGENIHSVLVGDEVYNVFRENGKRPLDFLYDYLQDYNALCHYRHVTQPRVPCSVYEMLVWLGGLPHNRVYNKLADQCKTLLQNEDYIDVASNFTNISKLHLPKLCSYSYDILTKVLGHGDEYTTYGCDYPNNSHSLKYPTSGEECLGMLLDILHRLFPPLMFLLSQCSNVASEHGWHDCFYGKDVPPSNWPCNDHTATASNCLPRSPLQSYLTDALPGHLPHQLTSVGCKSTCNTCPKSTPGMPCLTPLGFRGFSGSKRSGKELCNVLTKLLTNKLVSLLFCVLPKAPRTLPEHIVFARCLVNEWHDGNPQDKNGLQRGFEKSVTEASIRLYENTGNLAKVFIDAYGSESVKHPECQHPHLLNITSDGICKNTKNKIECAPYLSSLYSHAYPYFTKKHSNTYLSWAIYLPWTFWDLLNNLYNAFCGITCADWGCRGCLRGDKCKNGKHGVIEDEKKTDETCQCTSIVACRGVAPTLYQYGFSFGEASTLNDGKTPKKCKDFCSQLKNVLKSEYFQALFKECDNFLKEIRWPFMLTLLALWSLSLLYLLHIAVVRLDVLRIRYHLRSPSSHRIAAQSLLAAARVKALANVKYFSP</sequence>
<evidence type="ECO:0000313" key="4">
    <source>
        <dbReference type="EMBL" id="GBE63025.1"/>
    </source>
</evidence>
<evidence type="ECO:0000256" key="3">
    <source>
        <dbReference type="SAM" id="Phobius"/>
    </source>
</evidence>
<protein>
    <recommendedName>
        <fullName evidence="6">C3H1-type domain-containing protein</fullName>
    </recommendedName>
</protein>
<reference evidence="4 5" key="1">
    <citation type="journal article" date="2017" name="BMC Genomics">
        <title>Whole-genome assembly of Babesia ovata and comparative genomics between closely related pathogens.</title>
        <authorList>
            <person name="Yamagishi J."/>
            <person name="Asada M."/>
            <person name="Hakimi H."/>
            <person name="Tanaka T.Q."/>
            <person name="Sugimoto C."/>
            <person name="Kawazu S."/>
        </authorList>
    </citation>
    <scope>NUCLEOTIDE SEQUENCE [LARGE SCALE GENOMIC DNA]</scope>
    <source>
        <strain evidence="4 5">Miyake</strain>
    </source>
</reference>
<keyword evidence="1" id="KW-0175">Coiled coil</keyword>
<dbReference type="PANTHER" id="PTHR45615:SF80">
    <property type="entry name" value="GRIP DOMAIN-CONTAINING PROTEIN"/>
    <property type="match status" value="1"/>
</dbReference>
<evidence type="ECO:0000256" key="1">
    <source>
        <dbReference type="SAM" id="Coils"/>
    </source>
</evidence>
<dbReference type="OrthoDB" id="2441647at2759"/>
<dbReference type="VEuPathDB" id="PiroplasmaDB:BOVATA_045180"/>
<comment type="caution">
    <text evidence="4">The sequence shown here is derived from an EMBL/GenBank/DDBJ whole genome shotgun (WGS) entry which is preliminary data.</text>
</comment>
<keyword evidence="3" id="KW-0472">Membrane</keyword>
<evidence type="ECO:0000313" key="5">
    <source>
        <dbReference type="Proteomes" id="UP000236319"/>
    </source>
</evidence>
<accession>A0A2H6KJ54</accession>
<feature type="region of interest" description="Disordered" evidence="2">
    <location>
        <begin position="77"/>
        <end position="100"/>
    </location>
</feature>
<evidence type="ECO:0008006" key="6">
    <source>
        <dbReference type="Google" id="ProtNLM"/>
    </source>
</evidence>
<gene>
    <name evidence="4" type="ORF">BOVATA_045180</name>
</gene>
<keyword evidence="3" id="KW-0812">Transmembrane</keyword>
<evidence type="ECO:0000256" key="2">
    <source>
        <dbReference type="SAM" id="MobiDB-lite"/>
    </source>
</evidence>
<dbReference type="RefSeq" id="XP_028869268.1">
    <property type="nucleotide sequence ID" value="XM_029013435.1"/>
</dbReference>
<feature type="region of interest" description="Disordered" evidence="2">
    <location>
        <begin position="1077"/>
        <end position="1125"/>
    </location>
</feature>
<feature type="coiled-coil region" evidence="1">
    <location>
        <begin position="105"/>
        <end position="132"/>
    </location>
</feature>
<feature type="compositionally biased region" description="Basic and acidic residues" evidence="2">
    <location>
        <begin position="77"/>
        <end position="87"/>
    </location>
</feature>
<dbReference type="EMBL" id="BDSA01000011">
    <property type="protein sequence ID" value="GBE63025.1"/>
    <property type="molecule type" value="Genomic_DNA"/>
</dbReference>
<dbReference type="Proteomes" id="UP000236319">
    <property type="component" value="Unassembled WGS sequence"/>
</dbReference>
<organism evidence="4 5">
    <name type="scientific">Babesia ovata</name>
    <dbReference type="NCBI Taxonomy" id="189622"/>
    <lineage>
        <taxon>Eukaryota</taxon>
        <taxon>Sar</taxon>
        <taxon>Alveolata</taxon>
        <taxon>Apicomplexa</taxon>
        <taxon>Aconoidasida</taxon>
        <taxon>Piroplasmida</taxon>
        <taxon>Babesiidae</taxon>
        <taxon>Babesia</taxon>
    </lineage>
</organism>
<feature type="transmembrane region" description="Helical" evidence="3">
    <location>
        <begin position="1813"/>
        <end position="1838"/>
    </location>
</feature>